<organism evidence="2 3">
    <name type="scientific">Nocardioides imazamoxiresistens</name>
    <dbReference type="NCBI Taxonomy" id="3231893"/>
    <lineage>
        <taxon>Bacteria</taxon>
        <taxon>Bacillati</taxon>
        <taxon>Actinomycetota</taxon>
        <taxon>Actinomycetes</taxon>
        <taxon>Propionibacteriales</taxon>
        <taxon>Nocardioidaceae</taxon>
        <taxon>Nocardioides</taxon>
    </lineage>
</organism>
<gene>
    <name evidence="2" type="ORF">RDV89_00630</name>
</gene>
<accession>A0ABU3PQT6</accession>
<dbReference type="SUPFAM" id="SSF55729">
    <property type="entry name" value="Acyl-CoA N-acyltransferases (Nat)"/>
    <property type="match status" value="1"/>
</dbReference>
<dbReference type="Gene3D" id="3.40.630.30">
    <property type="match status" value="1"/>
</dbReference>
<dbReference type="PROSITE" id="PS51186">
    <property type="entry name" value="GNAT"/>
    <property type="match status" value="1"/>
</dbReference>
<sequence>MPTHRPDVTIFPAARADRDRTAAVLAAAFATDPHTVAMLPPGDQDGRLRRMFTAMFDEAMAAGGDVHVAADAASGDLLGVGVWDAPGASVPTLASLRSVPAHVRVFGRRIVDAARSEHAAHLHRPQVPHWYLRLLGTTPAARGRGVAGALLADRFAAADAARVGCYLESSTQANVPFYERHGFVVRGEVPAYGTTPAIGMWRPPTGG</sequence>
<dbReference type="InterPro" id="IPR052523">
    <property type="entry name" value="Trichothecene_AcTrans"/>
</dbReference>
<reference evidence="2 3" key="1">
    <citation type="submission" date="2023-08" db="EMBL/GenBank/DDBJ databases">
        <title>Nocardioides seae sp. nov., a bacterium isolated from a soil.</title>
        <authorList>
            <person name="Wang X."/>
        </authorList>
    </citation>
    <scope>NUCLEOTIDE SEQUENCE [LARGE SCALE GENOMIC DNA]</scope>
    <source>
        <strain evidence="2 3">YZH12</strain>
    </source>
</reference>
<protein>
    <submittedName>
        <fullName evidence="2">GNAT family N-acetyltransferase</fullName>
    </submittedName>
</protein>
<evidence type="ECO:0000313" key="2">
    <source>
        <dbReference type="EMBL" id="MDT9591551.1"/>
    </source>
</evidence>
<dbReference type="EMBL" id="JAVYII010000001">
    <property type="protein sequence ID" value="MDT9591551.1"/>
    <property type="molecule type" value="Genomic_DNA"/>
</dbReference>
<evidence type="ECO:0000259" key="1">
    <source>
        <dbReference type="PROSITE" id="PS51186"/>
    </source>
</evidence>
<name>A0ABU3PQT6_9ACTN</name>
<dbReference type="PANTHER" id="PTHR42791">
    <property type="entry name" value="GNAT FAMILY ACETYLTRANSFERASE"/>
    <property type="match status" value="1"/>
</dbReference>
<dbReference type="InterPro" id="IPR000182">
    <property type="entry name" value="GNAT_dom"/>
</dbReference>
<dbReference type="Pfam" id="PF13508">
    <property type="entry name" value="Acetyltransf_7"/>
    <property type="match status" value="1"/>
</dbReference>
<dbReference type="Proteomes" id="UP001268542">
    <property type="component" value="Unassembled WGS sequence"/>
</dbReference>
<comment type="caution">
    <text evidence="2">The sequence shown here is derived from an EMBL/GenBank/DDBJ whole genome shotgun (WGS) entry which is preliminary data.</text>
</comment>
<dbReference type="PANTHER" id="PTHR42791:SF1">
    <property type="entry name" value="N-ACETYLTRANSFERASE DOMAIN-CONTAINING PROTEIN"/>
    <property type="match status" value="1"/>
</dbReference>
<dbReference type="InterPro" id="IPR016181">
    <property type="entry name" value="Acyl_CoA_acyltransferase"/>
</dbReference>
<feature type="domain" description="N-acetyltransferase" evidence="1">
    <location>
        <begin position="46"/>
        <end position="205"/>
    </location>
</feature>
<keyword evidence="3" id="KW-1185">Reference proteome</keyword>
<dbReference type="RefSeq" id="WP_315730513.1">
    <property type="nucleotide sequence ID" value="NZ_JAVYII010000001.1"/>
</dbReference>
<proteinExistence type="predicted"/>
<evidence type="ECO:0000313" key="3">
    <source>
        <dbReference type="Proteomes" id="UP001268542"/>
    </source>
</evidence>